<evidence type="ECO:0000259" key="8">
    <source>
        <dbReference type="PROSITE" id="PS50166"/>
    </source>
</evidence>
<reference evidence="9 10" key="1">
    <citation type="journal article" date="2016" name="Proc. Natl. Acad. Sci. U.S.A.">
        <title>Comparative genomics of biotechnologically important yeasts.</title>
        <authorList>
            <person name="Riley R."/>
            <person name="Haridas S."/>
            <person name="Wolfe K.H."/>
            <person name="Lopes M.R."/>
            <person name="Hittinger C.T."/>
            <person name="Goeker M."/>
            <person name="Salamov A.A."/>
            <person name="Wisecaver J.H."/>
            <person name="Long T.M."/>
            <person name="Calvey C.H."/>
            <person name="Aerts A.L."/>
            <person name="Barry K.W."/>
            <person name="Choi C."/>
            <person name="Clum A."/>
            <person name="Coughlan A.Y."/>
            <person name="Deshpande S."/>
            <person name="Douglass A.P."/>
            <person name="Hanson S.J."/>
            <person name="Klenk H.-P."/>
            <person name="LaButti K.M."/>
            <person name="Lapidus A."/>
            <person name="Lindquist E.A."/>
            <person name="Lipzen A.M."/>
            <person name="Meier-Kolthoff J.P."/>
            <person name="Ohm R.A."/>
            <person name="Otillar R.P."/>
            <person name="Pangilinan J.L."/>
            <person name="Peng Y."/>
            <person name="Rokas A."/>
            <person name="Rosa C.A."/>
            <person name="Scheuner C."/>
            <person name="Sibirny A.A."/>
            <person name="Slot J.C."/>
            <person name="Stielow J.B."/>
            <person name="Sun H."/>
            <person name="Kurtzman C.P."/>
            <person name="Blackwell M."/>
            <person name="Grigoriev I.V."/>
            <person name="Jeffries T.W."/>
        </authorList>
    </citation>
    <scope>NUCLEOTIDE SEQUENCE [LARGE SCALE GENOMIC DNA]</scope>
    <source>
        <strain evidence="9 10">NRRL Y-11557</strain>
    </source>
</reference>
<keyword evidence="4" id="KW-0963">Cytoplasm</keyword>
<dbReference type="GO" id="GO:0005829">
    <property type="term" value="C:cytosol"/>
    <property type="evidence" value="ECO:0007669"/>
    <property type="project" value="TreeGrafter"/>
</dbReference>
<dbReference type="SUPFAM" id="SSF48371">
    <property type="entry name" value="ARM repeat"/>
    <property type="match status" value="1"/>
</dbReference>
<evidence type="ECO:0000256" key="7">
    <source>
        <dbReference type="SAM" id="MobiDB-lite"/>
    </source>
</evidence>
<dbReference type="Pfam" id="PF03810">
    <property type="entry name" value="IBN_N"/>
    <property type="match status" value="1"/>
</dbReference>
<evidence type="ECO:0000313" key="9">
    <source>
        <dbReference type="EMBL" id="ODQ69315.1"/>
    </source>
</evidence>
<dbReference type="Gene3D" id="1.25.10.10">
    <property type="entry name" value="Leucine-rich Repeat Variant"/>
    <property type="match status" value="1"/>
</dbReference>
<dbReference type="InterPro" id="IPR016024">
    <property type="entry name" value="ARM-type_fold"/>
</dbReference>
<organism evidence="9 10">
    <name type="scientific">Lipomyces starkeyi NRRL Y-11557</name>
    <dbReference type="NCBI Taxonomy" id="675824"/>
    <lineage>
        <taxon>Eukaryota</taxon>
        <taxon>Fungi</taxon>
        <taxon>Dikarya</taxon>
        <taxon>Ascomycota</taxon>
        <taxon>Saccharomycotina</taxon>
        <taxon>Lipomycetes</taxon>
        <taxon>Lipomycetales</taxon>
        <taxon>Lipomycetaceae</taxon>
        <taxon>Lipomyces</taxon>
    </lineage>
</organism>
<evidence type="ECO:0000256" key="4">
    <source>
        <dbReference type="ARBA" id="ARBA00022490"/>
    </source>
</evidence>
<dbReference type="AlphaFoldDB" id="A0A1E3PV79"/>
<sequence>MDVNALHHCFASTLDANPNIRREAELQLSDASRAPGFIGACLDIVQSQPLGTVQISAVVYLKNKVVKNWEYDDFNKSSAIPEAEKPGFRERLIPAIISASTQTRHHLISVLNKVIAYDYPEKWPQFLDHTLQLLHSQDVQHVYAGLVCLNEITKTYRWRNHEIRISLDRVLESAFPVALQIANSLLAENGPSAGDMMRLIMKSYRSAIWIELSPRLQDPSALLPWGTLLLQVVAKDIPAAALPEYEQDRELHPWWKSKKWAYRNLNRLFSRYGDPVSLTDSMQDYKEFSKTFVVNFAPEILKAYLHQTQLWVQNNLWLSRPALNCILEYFEQCVKTKTTWEILKQQVESLVSHVVFPLLCLTDDDIELFENEPVEYIHKRIDIFDESPTADIAATNFLVTLADRRRKSTFNTILSFINGVVVSQQQHVNDESYARKKEGALRMIGSLSHIILGKKSPVAGMMETFFVQYIFSDFQSQFGFLRVRACELINRFSDAEFKDVNNISFIYSSITACLNDKYLPVQVEAALALQPLARHESIRNSLSENIKATMEKLMQLTKQIDMDSLLGVMEDFVDMFSAQLAPFAVELAEQLRDQFLHMLGEIIEKQNVDPDNYDDGVEFSDLDEKAMAALGIVNTLGTLLLSLDNSPDIVARIEHAILPVISAVLENEQSDMYGEVFELIDSSSFCLKRITPSLWSLFGLLHRAFKTSAIDYFDELLPALENYIIYGAEEMKANPNYIAAMIDIVNTVFTSDERLGAIDRTDACRLVQTLLLNLRGAMDNCISYLVGLSLGRLRDETEALKNKAYLVSLIEITVNCMYYNPLLTFRVLEESSQTANFFNIWFSNMPSFSRVHDKKLSIMAIVGIITLPDEHIPESIRPGFPQLLHGLLQLLQTLPEALKRREELSKEFEGGDAGYYGGMDSLSTGDWDDEDEDGDLDDTQGNEYLEFLNKEAARMETKAKYDYDDEYEDEALEEEPLYESPLDKINVYIVFKNAFVALQQNASRSDFLSKELNDGERHVVESIVQQAQQDESVQAQQ</sequence>
<dbReference type="GO" id="GO:0006606">
    <property type="term" value="P:protein import into nucleus"/>
    <property type="evidence" value="ECO:0007669"/>
    <property type="project" value="EnsemblFungi"/>
</dbReference>
<dbReference type="FunFam" id="1.25.10.10:FF:000244">
    <property type="entry name" value="Nonsense-mediated mRNA decay protein"/>
    <property type="match status" value="1"/>
</dbReference>
<comment type="subcellular location">
    <subcellularLocation>
        <location evidence="2">Cytoplasm</location>
    </subcellularLocation>
    <subcellularLocation>
        <location evidence="1">Nucleus</location>
    </subcellularLocation>
</comment>
<dbReference type="PANTHER" id="PTHR10997">
    <property type="entry name" value="IMPORTIN-7, 8, 11"/>
    <property type="match status" value="1"/>
</dbReference>
<dbReference type="InterPro" id="IPR011989">
    <property type="entry name" value="ARM-like"/>
</dbReference>
<name>A0A1E3PV79_LIPST</name>
<dbReference type="GO" id="GO:0061608">
    <property type="term" value="F:nuclear import signal receptor activity"/>
    <property type="evidence" value="ECO:0007669"/>
    <property type="project" value="EnsemblFungi"/>
</dbReference>
<dbReference type="STRING" id="675824.A0A1E3PV79"/>
<dbReference type="InterPro" id="IPR001494">
    <property type="entry name" value="Importin-beta_N"/>
</dbReference>
<evidence type="ECO:0000256" key="5">
    <source>
        <dbReference type="ARBA" id="ARBA00022927"/>
    </source>
</evidence>
<dbReference type="PROSITE" id="PS50166">
    <property type="entry name" value="IMPORTIN_B_NT"/>
    <property type="match status" value="1"/>
</dbReference>
<protein>
    <recommendedName>
        <fullName evidence="8">Importin N-terminal domain-containing protein</fullName>
    </recommendedName>
</protein>
<keyword evidence="6" id="KW-0539">Nucleus</keyword>
<keyword evidence="5" id="KW-0653">Protein transport</keyword>
<keyword evidence="10" id="KW-1185">Reference proteome</keyword>
<feature type="compositionally biased region" description="Acidic residues" evidence="7">
    <location>
        <begin position="926"/>
        <end position="940"/>
    </location>
</feature>
<dbReference type="EMBL" id="KV454304">
    <property type="protein sequence ID" value="ODQ69315.1"/>
    <property type="molecule type" value="Genomic_DNA"/>
</dbReference>
<dbReference type="SMART" id="SM00913">
    <property type="entry name" value="IBN_N"/>
    <property type="match status" value="1"/>
</dbReference>
<dbReference type="Pfam" id="PF08506">
    <property type="entry name" value="Cse1"/>
    <property type="match status" value="1"/>
</dbReference>
<dbReference type="PANTHER" id="PTHR10997:SF18">
    <property type="entry name" value="D-IMPORTIN 7_RANBP7"/>
    <property type="match status" value="1"/>
</dbReference>
<feature type="domain" description="Importin N-terminal" evidence="8">
    <location>
        <begin position="24"/>
        <end position="98"/>
    </location>
</feature>
<dbReference type="GO" id="GO:0031267">
    <property type="term" value="F:small GTPase binding"/>
    <property type="evidence" value="ECO:0007669"/>
    <property type="project" value="InterPro"/>
</dbReference>
<evidence type="ECO:0000313" key="10">
    <source>
        <dbReference type="Proteomes" id="UP000094385"/>
    </source>
</evidence>
<evidence type="ECO:0000256" key="6">
    <source>
        <dbReference type="ARBA" id="ARBA00023242"/>
    </source>
</evidence>
<dbReference type="Proteomes" id="UP000094385">
    <property type="component" value="Unassembled WGS sequence"/>
</dbReference>
<gene>
    <name evidence="9" type="ORF">LIPSTDRAFT_196270</name>
</gene>
<evidence type="ECO:0000256" key="3">
    <source>
        <dbReference type="ARBA" id="ARBA00022448"/>
    </source>
</evidence>
<dbReference type="OrthoDB" id="760868at2759"/>
<keyword evidence="3" id="KW-0813">Transport</keyword>
<dbReference type="InterPro" id="IPR013713">
    <property type="entry name" value="XPO2_central"/>
</dbReference>
<proteinExistence type="predicted"/>
<accession>A0A1E3PV79</accession>
<dbReference type="GO" id="GO:0005635">
    <property type="term" value="C:nuclear envelope"/>
    <property type="evidence" value="ECO:0007669"/>
    <property type="project" value="TreeGrafter"/>
</dbReference>
<evidence type="ECO:0000256" key="1">
    <source>
        <dbReference type="ARBA" id="ARBA00004123"/>
    </source>
</evidence>
<evidence type="ECO:0000256" key="2">
    <source>
        <dbReference type="ARBA" id="ARBA00004496"/>
    </source>
</evidence>
<feature type="region of interest" description="Disordered" evidence="7">
    <location>
        <begin position="909"/>
        <end position="940"/>
    </location>
</feature>